<protein>
    <recommendedName>
        <fullName evidence="4">Stress response protein</fullName>
    </recommendedName>
</protein>
<evidence type="ECO:0008006" key="4">
    <source>
        <dbReference type="Google" id="ProtNLM"/>
    </source>
</evidence>
<dbReference type="Proteomes" id="UP001239019">
    <property type="component" value="Unassembled WGS sequence"/>
</dbReference>
<feature type="region of interest" description="Disordered" evidence="1">
    <location>
        <begin position="426"/>
        <end position="481"/>
    </location>
</feature>
<accession>A0ABU0W9X2</accession>
<gene>
    <name evidence="2" type="ORF">RBH19_13255</name>
</gene>
<keyword evidence="3" id="KW-1185">Reference proteome</keyword>
<evidence type="ECO:0000313" key="3">
    <source>
        <dbReference type="Proteomes" id="UP001239019"/>
    </source>
</evidence>
<name>A0ABU0W9X2_9GAMM</name>
<evidence type="ECO:0000313" key="2">
    <source>
        <dbReference type="EMBL" id="MDQ2070839.1"/>
    </source>
</evidence>
<proteinExistence type="predicted"/>
<organism evidence="2 3">
    <name type="scientific">Natronospira bacteriovora</name>
    <dbReference type="NCBI Taxonomy" id="3069753"/>
    <lineage>
        <taxon>Bacteria</taxon>
        <taxon>Pseudomonadati</taxon>
        <taxon>Pseudomonadota</taxon>
        <taxon>Gammaproteobacteria</taxon>
        <taxon>Natronospirales</taxon>
        <taxon>Natronospiraceae</taxon>
        <taxon>Natronospira</taxon>
    </lineage>
</organism>
<evidence type="ECO:0000256" key="1">
    <source>
        <dbReference type="SAM" id="MobiDB-lite"/>
    </source>
</evidence>
<sequence length="481" mass="54014">MTMGNGSVLDKLQTGERARLIPVGSDRQKESRAISALLAVFRLIPAYANLMLDEVGAPTNKRAKLSAWTEITFKVLGKKPSELPRPDGLLAVQSGKKEWAALVEAKVKNEEISAAQIERYLDLAREVGANAVITISNQFALLPSHHPVRVNKQKTRSVSLYHFSWLALQSNAQVLSDSDTLEDEEQALVLKELIRFLEHDNSGVKPYDRMGPAWKDLCATVQQGAPLRKGDEKLQEAVADWHQLCRYLALKLSSRLAKPVSVCVRRKHANDPAKRLEHDIGRLVKDQLLADEFDIPNAAGNVNLSADIMRRTINLSMRLEPPKDKQRPTAAINWLTRQLNPDIAKGVLIRCTWPRRTPDTIQPLETALEDPKSLIPDGMNDLPAGLEVMRVVDLAGRFRGARTLVEDIEKAFPAFYRDIGQHLRAWTPPPPKYRKSRKPVSEEEERLAEREAELADQADKTNDTKVPDSFVRTPHVRPPQE</sequence>
<comment type="caution">
    <text evidence="2">The sequence shown here is derived from an EMBL/GenBank/DDBJ whole genome shotgun (WGS) entry which is preliminary data.</text>
</comment>
<dbReference type="EMBL" id="JAVDDT010000011">
    <property type="protein sequence ID" value="MDQ2070839.1"/>
    <property type="molecule type" value="Genomic_DNA"/>
</dbReference>
<feature type="compositionally biased region" description="Basic and acidic residues" evidence="1">
    <location>
        <begin position="447"/>
        <end position="466"/>
    </location>
</feature>
<reference evidence="2 3" key="1">
    <citation type="submission" date="2023-08" db="EMBL/GenBank/DDBJ databases">
        <title>Whole-genome sequencing of halo(alkali)philic microorganisms from hypersaline lakes.</title>
        <authorList>
            <person name="Sorokin D.Y."/>
            <person name="Abbas B."/>
            <person name="Merkel A.Y."/>
        </authorList>
    </citation>
    <scope>NUCLEOTIDE SEQUENCE [LARGE SCALE GENOMIC DNA]</scope>
    <source>
        <strain evidence="2 3">AB-CW4</strain>
    </source>
</reference>
<dbReference type="RefSeq" id="WP_306729336.1">
    <property type="nucleotide sequence ID" value="NZ_JAVDDT010000011.1"/>
</dbReference>